<feature type="transmembrane region" description="Helical" evidence="7">
    <location>
        <begin position="406"/>
        <end position="430"/>
    </location>
</feature>
<feature type="transmembrane region" description="Helical" evidence="7">
    <location>
        <begin position="502"/>
        <end position="522"/>
    </location>
</feature>
<keyword evidence="4 7" id="KW-1133">Transmembrane helix</keyword>
<accession>A0ABT5U116</accession>
<keyword evidence="3 7" id="KW-0812">Transmembrane</keyword>
<evidence type="ECO:0000256" key="4">
    <source>
        <dbReference type="ARBA" id="ARBA00022989"/>
    </source>
</evidence>
<evidence type="ECO:0000313" key="10">
    <source>
        <dbReference type="Proteomes" id="UP001165561"/>
    </source>
</evidence>
<feature type="transmembrane region" description="Helical" evidence="7">
    <location>
        <begin position="308"/>
        <end position="331"/>
    </location>
</feature>
<evidence type="ECO:0000259" key="8">
    <source>
        <dbReference type="Pfam" id="PF02687"/>
    </source>
</evidence>
<comment type="caution">
    <text evidence="9">The sequence shown here is derived from an EMBL/GenBank/DDBJ whole genome shotgun (WGS) entry which is preliminary data.</text>
</comment>
<feature type="transmembrane region" description="Helical" evidence="7">
    <location>
        <begin position="783"/>
        <end position="808"/>
    </location>
</feature>
<sequence length="864" mass="86897">MIRLTLAQMRRTRGRLAAAALAIVVGTAFVAATLLGGALIRDTTHRAVTASLADADVVAYPADRPFDDAAVRTVSALDGVTAADGATSLYGQVSSGGRQDAAALTATPSAEALDPFTLVEGSMPTGADGIALTEASAERLGAAVGEAVQVEWQRFAPEVGDGTGQERVSESVELTLTGILVDPPAMFASASSALVTRANLEQWLGEVAYESILVAGDGTPEALAEQVRSVLPQAVVRTAQQEAEQQTEDLTGSSEALTYLVLGFAAVAMFVAALVIANTFQVLVAQRTRTLALLRCVGATRSQVHRSVLLEALILGVLAGAGGLGAGLGLGQGAVWLLGRADLGLELPDTITVTPAVVIAPLVTGAVVTVLAALTPARVATRVAPLAALRPAASPRAARSGGRVRLVLAVTLGVTGALLLAGASVGTLMLAERGVDALGPALVAGILGGMLSFAGVMVGAVFLVPGAVRALGTVAVRAARRRTTQLATVNATRNPRRTSATASALLIGVALVMMMSTGAASMRASLGSVLDEQFPVDLAVSLVGAAPGAEDGLTGAQLDALSAVEDVEQVAPLPTTEAWVVVEETARATVAGLDAEAAATVLHDPSLVTGLQGRVALVSPSFAETLGVEDGDAIGLTPADADGSEPAGAPDVTVTAQVVPIAGNLLVTPEVLTVIDPRAPVLAAWARLAEEGAAGTVLDVQDALAEATPAGQAVPFANGPAAERQQLEQVIDTLLAIVVGLLAVAVVIALIGVANTLSLSVIERSREHALLRAMGLTRGQLRGMLAVEGVLIALTGTVLGAVLGLVYGWAGTTVLLGATGEPQLAVPWVHLVVVLVVAVLAGLAASVLPARAALRTPPVAALAA</sequence>
<reference evidence="9" key="1">
    <citation type="submission" date="2023-02" db="EMBL/GenBank/DDBJ databases">
        <title>Georgenia sp.10Sc9-8, isolated from a soil sample collected from the Taklamakan desert.</title>
        <authorList>
            <person name="Liu S."/>
        </authorList>
    </citation>
    <scope>NUCLEOTIDE SEQUENCE</scope>
    <source>
        <strain evidence="9">10Sc9-8</strain>
    </source>
</reference>
<dbReference type="PANTHER" id="PTHR30572:SF4">
    <property type="entry name" value="ABC TRANSPORTER PERMEASE YTRF"/>
    <property type="match status" value="1"/>
</dbReference>
<dbReference type="PANTHER" id="PTHR30572">
    <property type="entry name" value="MEMBRANE COMPONENT OF TRANSPORTER-RELATED"/>
    <property type="match status" value="1"/>
</dbReference>
<dbReference type="Pfam" id="PF02687">
    <property type="entry name" value="FtsX"/>
    <property type="match status" value="2"/>
</dbReference>
<feature type="transmembrane region" description="Helical" evidence="7">
    <location>
        <begin position="734"/>
        <end position="762"/>
    </location>
</feature>
<keyword evidence="10" id="KW-1185">Reference proteome</keyword>
<feature type="transmembrane region" description="Helical" evidence="7">
    <location>
        <begin position="442"/>
        <end position="472"/>
    </location>
</feature>
<proteinExistence type="inferred from homology"/>
<dbReference type="InterPro" id="IPR050250">
    <property type="entry name" value="Macrolide_Exporter_MacB"/>
</dbReference>
<dbReference type="InterPro" id="IPR002202">
    <property type="entry name" value="HMG_CoA_Rdtase"/>
</dbReference>
<evidence type="ECO:0000256" key="1">
    <source>
        <dbReference type="ARBA" id="ARBA00004651"/>
    </source>
</evidence>
<organism evidence="9 10">
    <name type="scientific">Georgenia halotolerans</name>
    <dbReference type="NCBI Taxonomy" id="3028317"/>
    <lineage>
        <taxon>Bacteria</taxon>
        <taxon>Bacillati</taxon>
        <taxon>Actinomycetota</taxon>
        <taxon>Actinomycetes</taxon>
        <taxon>Micrococcales</taxon>
        <taxon>Bogoriellaceae</taxon>
        <taxon>Georgenia</taxon>
    </lineage>
</organism>
<evidence type="ECO:0000256" key="7">
    <source>
        <dbReference type="SAM" id="Phobius"/>
    </source>
</evidence>
<name>A0ABT5U116_9MICO</name>
<protein>
    <submittedName>
        <fullName evidence="9">FtsX-like permease family protein</fullName>
    </submittedName>
</protein>
<keyword evidence="5 7" id="KW-0472">Membrane</keyword>
<keyword evidence="2" id="KW-1003">Cell membrane</keyword>
<feature type="transmembrane region" description="Helical" evidence="7">
    <location>
        <begin position="256"/>
        <end position="280"/>
    </location>
</feature>
<feature type="transmembrane region" description="Helical" evidence="7">
    <location>
        <begin position="351"/>
        <end position="374"/>
    </location>
</feature>
<evidence type="ECO:0000256" key="2">
    <source>
        <dbReference type="ARBA" id="ARBA00022475"/>
    </source>
</evidence>
<comment type="similarity">
    <text evidence="6">Belongs to the ABC-4 integral membrane protein family.</text>
</comment>
<feature type="domain" description="ABC3 transporter permease C-terminal" evidence="8">
    <location>
        <begin position="741"/>
        <end position="858"/>
    </location>
</feature>
<gene>
    <name evidence="9" type="ORF">PU560_16355</name>
</gene>
<dbReference type="EMBL" id="JARACI010001183">
    <property type="protein sequence ID" value="MDD9208024.1"/>
    <property type="molecule type" value="Genomic_DNA"/>
</dbReference>
<dbReference type="PROSITE" id="PS50065">
    <property type="entry name" value="HMG_COA_REDUCTASE_4"/>
    <property type="match status" value="1"/>
</dbReference>
<dbReference type="InterPro" id="IPR003838">
    <property type="entry name" value="ABC3_permease_C"/>
</dbReference>
<dbReference type="Proteomes" id="UP001165561">
    <property type="component" value="Unassembled WGS sequence"/>
</dbReference>
<feature type="domain" description="ABC3 transporter permease C-terminal" evidence="8">
    <location>
        <begin position="264"/>
        <end position="383"/>
    </location>
</feature>
<evidence type="ECO:0000256" key="5">
    <source>
        <dbReference type="ARBA" id="ARBA00023136"/>
    </source>
</evidence>
<evidence type="ECO:0000256" key="6">
    <source>
        <dbReference type="ARBA" id="ARBA00038076"/>
    </source>
</evidence>
<comment type="subcellular location">
    <subcellularLocation>
        <location evidence="1">Cell membrane</location>
        <topology evidence="1">Multi-pass membrane protein</topology>
    </subcellularLocation>
</comment>
<evidence type="ECO:0000313" key="9">
    <source>
        <dbReference type="EMBL" id="MDD9208024.1"/>
    </source>
</evidence>
<evidence type="ECO:0000256" key="3">
    <source>
        <dbReference type="ARBA" id="ARBA00022692"/>
    </source>
</evidence>
<feature type="transmembrane region" description="Helical" evidence="7">
    <location>
        <begin position="828"/>
        <end position="848"/>
    </location>
</feature>